<reference evidence="2" key="2">
    <citation type="submission" date="2025-08" db="UniProtKB">
        <authorList>
            <consortium name="RefSeq"/>
        </authorList>
    </citation>
    <scope>IDENTIFICATION</scope>
    <source>
        <tissue evidence="2">Leaf</tissue>
    </source>
</reference>
<dbReference type="RefSeq" id="XP_075086257.1">
    <property type="nucleotide sequence ID" value="XM_075230156.1"/>
</dbReference>
<protein>
    <submittedName>
        <fullName evidence="2">Uncharacterized protein LOC142168969</fullName>
    </submittedName>
</protein>
<gene>
    <name evidence="2" type="primary">LOC142168969</name>
</gene>
<accession>A0AC58SMS3</accession>
<dbReference type="Proteomes" id="UP000790787">
    <property type="component" value="Chromosome 14"/>
</dbReference>
<sequence length="199" mass="23139">MKEVVKKEVIKWLDAGIIFPISDSNWVSPIQLAFEELQKRLVTAPIIIVPNWEQPFELMCDASDYAIGAVLGQRKDKMMHLIYYASRTLSGAKLNYTVTEKEMLVVVFSFDKFRKGTDNQVVDHLSRLEGAEKKMEVEDITETFADEQLLSVTMEETPWYTDIANYLASDIVPYELSSIQKKKFFHDCRSYYWDEPLLF</sequence>
<evidence type="ECO:0000313" key="2">
    <source>
        <dbReference type="RefSeq" id="XP_075086257.1"/>
    </source>
</evidence>
<organism evidence="1 2">
    <name type="scientific">Nicotiana tabacum</name>
    <name type="common">Common tobacco</name>
    <dbReference type="NCBI Taxonomy" id="4097"/>
    <lineage>
        <taxon>Eukaryota</taxon>
        <taxon>Viridiplantae</taxon>
        <taxon>Streptophyta</taxon>
        <taxon>Embryophyta</taxon>
        <taxon>Tracheophyta</taxon>
        <taxon>Spermatophyta</taxon>
        <taxon>Magnoliopsida</taxon>
        <taxon>eudicotyledons</taxon>
        <taxon>Gunneridae</taxon>
        <taxon>Pentapetalae</taxon>
        <taxon>asterids</taxon>
        <taxon>lamiids</taxon>
        <taxon>Solanales</taxon>
        <taxon>Solanaceae</taxon>
        <taxon>Nicotianoideae</taxon>
        <taxon>Nicotianeae</taxon>
        <taxon>Nicotiana</taxon>
    </lineage>
</organism>
<name>A0AC58SMS3_TOBAC</name>
<proteinExistence type="predicted"/>
<reference evidence="1" key="1">
    <citation type="journal article" date="2014" name="Nat. Commun.">
        <title>The tobacco genome sequence and its comparison with those of tomato and potato.</title>
        <authorList>
            <person name="Sierro N."/>
            <person name="Battey J.N."/>
            <person name="Ouadi S."/>
            <person name="Bakaher N."/>
            <person name="Bovet L."/>
            <person name="Willig A."/>
            <person name="Goepfert S."/>
            <person name="Peitsch M.C."/>
            <person name="Ivanov N.V."/>
        </authorList>
    </citation>
    <scope>NUCLEOTIDE SEQUENCE [LARGE SCALE GENOMIC DNA]</scope>
</reference>
<keyword evidence="1" id="KW-1185">Reference proteome</keyword>
<evidence type="ECO:0000313" key="1">
    <source>
        <dbReference type="Proteomes" id="UP000790787"/>
    </source>
</evidence>